<dbReference type="InterPro" id="IPR023214">
    <property type="entry name" value="HAD_sf"/>
</dbReference>
<keyword evidence="6 12" id="KW-0653">Protein transport</keyword>
<comment type="subcellular location">
    <subcellularLocation>
        <location evidence="1 12">Mitochondrion inner membrane</location>
        <topology evidence="1 12">Single-pass membrane protein</topology>
    </subcellularLocation>
</comment>
<reference evidence="15 16" key="1">
    <citation type="submission" date="2020-06" db="EMBL/GenBank/DDBJ databases">
        <authorList>
            <consortium name="Wellcome Sanger Institute Data Sharing"/>
        </authorList>
    </citation>
    <scope>NUCLEOTIDE SEQUENCE [LARGE SCALE GENOMIC DNA]</scope>
</reference>
<keyword evidence="9 12" id="KW-0811">Translocation</keyword>
<dbReference type="GO" id="GO:0015031">
    <property type="term" value="P:protein transport"/>
    <property type="evidence" value="ECO:0007669"/>
    <property type="project" value="UniProtKB-KW"/>
</dbReference>
<dbReference type="GeneTree" id="ENSGT01040000240503"/>
<keyword evidence="5" id="KW-0999">Mitochondrion inner membrane</keyword>
<feature type="transmembrane region" description="Helical" evidence="12">
    <location>
        <begin position="105"/>
        <end position="126"/>
    </location>
</feature>
<evidence type="ECO:0000256" key="8">
    <source>
        <dbReference type="ARBA" id="ARBA00022989"/>
    </source>
</evidence>
<feature type="compositionally biased region" description="Low complexity" evidence="13">
    <location>
        <begin position="64"/>
        <end position="73"/>
    </location>
</feature>
<evidence type="ECO:0000256" key="1">
    <source>
        <dbReference type="ARBA" id="ARBA00004434"/>
    </source>
</evidence>
<evidence type="ECO:0000256" key="7">
    <source>
        <dbReference type="ARBA" id="ARBA00022946"/>
    </source>
</evidence>
<gene>
    <name evidence="15" type="primary">TIMM50</name>
</gene>
<dbReference type="Proteomes" id="UP000694580">
    <property type="component" value="Chromosome 19"/>
</dbReference>
<dbReference type="SMART" id="SM00577">
    <property type="entry name" value="CPDc"/>
    <property type="match status" value="1"/>
</dbReference>
<dbReference type="Pfam" id="PF03031">
    <property type="entry name" value="NIF"/>
    <property type="match status" value="1"/>
</dbReference>
<comment type="similarity">
    <text evidence="2 12">Belongs to the TIM50 family.</text>
</comment>
<keyword evidence="8 12" id="KW-1133">Transmembrane helix</keyword>
<evidence type="ECO:0000313" key="16">
    <source>
        <dbReference type="Proteomes" id="UP000694580"/>
    </source>
</evidence>
<evidence type="ECO:0000313" key="15">
    <source>
        <dbReference type="Ensembl" id="ENSDCDP00010053916.1"/>
    </source>
</evidence>
<evidence type="ECO:0000256" key="4">
    <source>
        <dbReference type="ARBA" id="ARBA00022692"/>
    </source>
</evidence>
<comment type="function">
    <text evidence="12">Essential component of the TIM23 complex, a complex that mediates the translocation of transit peptide-containing proteins across the mitochondrial inner membrane.</text>
</comment>
<evidence type="ECO:0000256" key="6">
    <source>
        <dbReference type="ARBA" id="ARBA00022927"/>
    </source>
</evidence>
<dbReference type="SUPFAM" id="SSF56784">
    <property type="entry name" value="HAD-like"/>
    <property type="match status" value="1"/>
</dbReference>
<accession>A0AAY4EAC3</accession>
<organism evidence="15 16">
    <name type="scientific">Denticeps clupeoides</name>
    <name type="common">denticle herring</name>
    <dbReference type="NCBI Taxonomy" id="299321"/>
    <lineage>
        <taxon>Eukaryota</taxon>
        <taxon>Metazoa</taxon>
        <taxon>Chordata</taxon>
        <taxon>Craniata</taxon>
        <taxon>Vertebrata</taxon>
        <taxon>Euteleostomi</taxon>
        <taxon>Actinopterygii</taxon>
        <taxon>Neopterygii</taxon>
        <taxon>Teleostei</taxon>
        <taxon>Clupei</taxon>
        <taxon>Clupeiformes</taxon>
        <taxon>Denticipitoidei</taxon>
        <taxon>Denticipitidae</taxon>
        <taxon>Denticeps</taxon>
    </lineage>
</organism>
<protein>
    <recommendedName>
        <fullName evidence="12">Mitochondrial import inner membrane translocase subunit TIM50</fullName>
    </recommendedName>
</protein>
<keyword evidence="7 12" id="KW-0809">Transit peptide</keyword>
<evidence type="ECO:0000259" key="14">
    <source>
        <dbReference type="PROSITE" id="PS50969"/>
    </source>
</evidence>
<reference evidence="15" key="3">
    <citation type="submission" date="2025-09" db="UniProtKB">
        <authorList>
            <consortium name="Ensembl"/>
        </authorList>
    </citation>
    <scope>IDENTIFICATION</scope>
</reference>
<dbReference type="GO" id="GO:0005744">
    <property type="term" value="C:TIM23 mitochondrial import inner membrane translocase complex"/>
    <property type="evidence" value="ECO:0007669"/>
    <property type="project" value="UniProtKB-UniRule"/>
</dbReference>
<dbReference type="PROSITE" id="PS50969">
    <property type="entry name" value="FCP1"/>
    <property type="match status" value="1"/>
</dbReference>
<dbReference type="PANTHER" id="PTHR12210">
    <property type="entry name" value="DULLARD PROTEIN PHOSPHATASE"/>
    <property type="match status" value="1"/>
</dbReference>
<evidence type="ECO:0000256" key="12">
    <source>
        <dbReference type="RuleBase" id="RU365079"/>
    </source>
</evidence>
<dbReference type="InterPro" id="IPR050365">
    <property type="entry name" value="TIM50"/>
</dbReference>
<evidence type="ECO:0000256" key="2">
    <source>
        <dbReference type="ARBA" id="ARBA00006344"/>
    </source>
</evidence>
<evidence type="ECO:0000256" key="9">
    <source>
        <dbReference type="ARBA" id="ARBA00023010"/>
    </source>
</evidence>
<evidence type="ECO:0000256" key="10">
    <source>
        <dbReference type="ARBA" id="ARBA00023128"/>
    </source>
</evidence>
<dbReference type="InterPro" id="IPR004274">
    <property type="entry name" value="FCP1_dom"/>
</dbReference>
<evidence type="ECO:0000256" key="5">
    <source>
        <dbReference type="ARBA" id="ARBA00022792"/>
    </source>
</evidence>
<keyword evidence="16" id="KW-1185">Reference proteome</keyword>
<feature type="compositionally biased region" description="Basic and acidic residues" evidence="13">
    <location>
        <begin position="82"/>
        <end position="97"/>
    </location>
</feature>
<dbReference type="Gene3D" id="3.40.50.1000">
    <property type="entry name" value="HAD superfamily/HAD-like"/>
    <property type="match status" value="1"/>
</dbReference>
<dbReference type="CDD" id="cd07521">
    <property type="entry name" value="HAD_FCP1-like"/>
    <property type="match status" value="1"/>
</dbReference>
<evidence type="ECO:0000256" key="11">
    <source>
        <dbReference type="ARBA" id="ARBA00023136"/>
    </source>
</evidence>
<feature type="domain" description="FCP1 homology" evidence="14">
    <location>
        <begin position="183"/>
        <end position="326"/>
    </location>
</feature>
<keyword evidence="11 12" id="KW-0472">Membrane</keyword>
<dbReference type="Ensembl" id="ENSDCDT00010064450.1">
    <property type="protein sequence ID" value="ENSDCDP00010053916.1"/>
    <property type="gene ID" value="ENSDCDG00010031232.1"/>
</dbReference>
<keyword evidence="10 12" id="KW-0496">Mitochondrion</keyword>
<comment type="subunit">
    <text evidence="12">Component of the TIM23 complex.</text>
</comment>
<dbReference type="InterPro" id="IPR036412">
    <property type="entry name" value="HAD-like_sf"/>
</dbReference>
<dbReference type="FunFam" id="3.40.50.1000:FF:000019">
    <property type="entry name" value="Mitochondrial import inner membrane translocase subunit TIM50"/>
    <property type="match status" value="1"/>
</dbReference>
<dbReference type="AlphaFoldDB" id="A0AAY4EAC3"/>
<name>A0AAY4EAC3_9TELE</name>
<keyword evidence="3 12" id="KW-0813">Transport</keyword>
<proteinExistence type="inferred from homology"/>
<reference evidence="15" key="2">
    <citation type="submission" date="2025-08" db="UniProtKB">
        <authorList>
            <consortium name="Ensembl"/>
        </authorList>
    </citation>
    <scope>IDENTIFICATION</scope>
</reference>
<evidence type="ECO:0000256" key="13">
    <source>
        <dbReference type="SAM" id="MobiDB-lite"/>
    </source>
</evidence>
<sequence>MSAACMYPMCVRASRGLLRLRSRGTGGAGPAAAALVRALSSDRSAAGGSSATGGLAQAILQERLQQQQKAQGQPPSEEEEDAHQKHEDQGEDKKQKENTAYAKKVALRLAGIMGLGGAFGVVYIFGSNSVDEQGNKVWPVSFSFYVPVIQQFKRTFKYFKDYRQMIIEPTSPKLLPDPVKEPYYQPPYTLVLELTDVLLHPEWSLATGWRFKKRPGIDYLFQQLAPLYEIVIFTAETGMTAYPLIDNIDPQGFVMYRLFRDATRYMEGHHVKDVSCLNRDTSKVIVVDCKREAFSLQPFNGMALRKWDGNSEDRTLYDLAAFLKTIAISGVEDVRTVLENYAHEDDPIEAFKRRQAQLAQEEEQRLSELTQQKKQGLSIGSIAGRFWSRTKQQ</sequence>
<keyword evidence="4 12" id="KW-0812">Transmembrane</keyword>
<feature type="region of interest" description="Disordered" evidence="13">
    <location>
        <begin position="64"/>
        <end position="97"/>
    </location>
</feature>
<evidence type="ECO:0000256" key="3">
    <source>
        <dbReference type="ARBA" id="ARBA00022448"/>
    </source>
</evidence>